<dbReference type="Proteomes" id="UP000247838">
    <property type="component" value="Unassembled WGS sequence"/>
</dbReference>
<comment type="caution">
    <text evidence="1">The sequence shown here is derived from an EMBL/GenBank/DDBJ whole genome shotgun (WGS) entry which is preliminary data.</text>
</comment>
<reference evidence="1 2" key="1">
    <citation type="submission" date="2018-05" db="EMBL/GenBank/DDBJ databases">
        <title>Reference genomes for bee gut microbiota database.</title>
        <authorList>
            <person name="Ellegaard K.M."/>
        </authorList>
    </citation>
    <scope>NUCLEOTIDE SEQUENCE [LARGE SCALE GENOMIC DNA]</scope>
    <source>
        <strain evidence="1 2">ESL0167</strain>
    </source>
</reference>
<accession>A0A318MSG4</accession>
<organism evidence="1 2">
    <name type="scientific">Frischella perrara</name>
    <dbReference type="NCBI Taxonomy" id="1267021"/>
    <lineage>
        <taxon>Bacteria</taxon>
        <taxon>Pseudomonadati</taxon>
        <taxon>Pseudomonadota</taxon>
        <taxon>Gammaproteobacteria</taxon>
        <taxon>Orbales</taxon>
        <taxon>Orbaceae</taxon>
        <taxon>Frischella</taxon>
    </lineage>
</organism>
<name>A0A318MSG4_FRIPE</name>
<sequence>MRLLIYRAKTLKIITAGQEDYLSRRMSSLGYRINEPVEIEILGEKPTLITAILNYMRNELDYDLDDIAKIFFLSSKEVEQLYNLKPTIPTFRIVQ</sequence>
<protein>
    <submittedName>
        <fullName evidence="1">Uncharacterized protein</fullName>
    </submittedName>
</protein>
<proteinExistence type="predicted"/>
<dbReference type="AlphaFoldDB" id="A0A318MSG4"/>
<gene>
    <name evidence="1" type="ORF">DKK76_04955</name>
</gene>
<dbReference type="EMBL" id="QGLM01000012">
    <property type="protein sequence ID" value="PXY95471.1"/>
    <property type="molecule type" value="Genomic_DNA"/>
</dbReference>
<evidence type="ECO:0000313" key="1">
    <source>
        <dbReference type="EMBL" id="PXY95471.1"/>
    </source>
</evidence>
<evidence type="ECO:0000313" key="2">
    <source>
        <dbReference type="Proteomes" id="UP000247838"/>
    </source>
</evidence>